<feature type="domain" description="Peptidase S1" evidence="4">
    <location>
        <begin position="30"/>
        <end position="247"/>
    </location>
</feature>
<dbReference type="InterPro" id="IPR033116">
    <property type="entry name" value="TRYPSIN_SER"/>
</dbReference>
<reference evidence="5" key="1">
    <citation type="submission" date="2023-12" db="EMBL/GenBank/DDBJ databases">
        <authorList>
            <person name="Brown T."/>
        </authorList>
    </citation>
    <scope>NUCLEOTIDE SEQUENCE</scope>
</reference>
<dbReference type="CDD" id="cd00190">
    <property type="entry name" value="Tryp_SPc"/>
    <property type="match status" value="1"/>
</dbReference>
<dbReference type="PROSITE" id="PS00135">
    <property type="entry name" value="TRYPSIN_SER"/>
    <property type="match status" value="1"/>
</dbReference>
<dbReference type="Proteomes" id="UP001314169">
    <property type="component" value="Chromosome 5"/>
</dbReference>
<proteinExistence type="predicted"/>
<dbReference type="EMBL" id="OY882862">
    <property type="protein sequence ID" value="CAK6445729.1"/>
    <property type="molecule type" value="Genomic_DNA"/>
</dbReference>
<evidence type="ECO:0000259" key="4">
    <source>
        <dbReference type="PROSITE" id="PS50240"/>
    </source>
</evidence>
<evidence type="ECO:0000256" key="3">
    <source>
        <dbReference type="SAM" id="SignalP"/>
    </source>
</evidence>
<keyword evidence="6" id="KW-1185">Reference proteome</keyword>
<dbReference type="Gene3D" id="2.40.10.10">
    <property type="entry name" value="Trypsin-like serine proteases"/>
    <property type="match status" value="2"/>
</dbReference>
<evidence type="ECO:0000256" key="2">
    <source>
        <dbReference type="RuleBase" id="RU363034"/>
    </source>
</evidence>
<evidence type="ECO:0000313" key="6">
    <source>
        <dbReference type="Proteomes" id="UP001314169"/>
    </source>
</evidence>
<feature type="chain" id="PRO_5045790474" description="Peptidase S1 domain-containing protein" evidence="3">
    <location>
        <begin position="28"/>
        <end position="255"/>
    </location>
</feature>
<dbReference type="InterPro" id="IPR009003">
    <property type="entry name" value="Peptidase_S1_PA"/>
</dbReference>
<evidence type="ECO:0000256" key="1">
    <source>
        <dbReference type="ARBA" id="ARBA00023157"/>
    </source>
</evidence>
<dbReference type="PRINTS" id="PR00722">
    <property type="entry name" value="CHYMOTRYPSIN"/>
</dbReference>
<dbReference type="PROSITE" id="PS00134">
    <property type="entry name" value="TRYPSIN_HIS"/>
    <property type="match status" value="1"/>
</dbReference>
<dbReference type="SUPFAM" id="SSF50494">
    <property type="entry name" value="Trypsin-like serine proteases"/>
    <property type="match status" value="1"/>
</dbReference>
<keyword evidence="2" id="KW-0720">Serine protease</keyword>
<dbReference type="SMART" id="SM00020">
    <property type="entry name" value="Tryp_SPc"/>
    <property type="match status" value="1"/>
</dbReference>
<name>A0ABP0A5G9_PIPNA</name>
<dbReference type="PANTHER" id="PTHR24257:SF15">
    <property type="entry name" value="MYELOBLASTIN"/>
    <property type="match status" value="1"/>
</dbReference>
<dbReference type="InterPro" id="IPR043504">
    <property type="entry name" value="Peptidase_S1_PA_chymotrypsin"/>
</dbReference>
<dbReference type="Pfam" id="PF00089">
    <property type="entry name" value="Trypsin"/>
    <property type="match status" value="1"/>
</dbReference>
<dbReference type="InterPro" id="IPR050850">
    <property type="entry name" value="Peptidase_S1_Elastase_sf"/>
</dbReference>
<sequence length="255" mass="27559">MTLSHRPSHPALALVLLATLLGGAAWASEIVGGRAAKPHSRPYIASLQMLSSHFCGGTLVHPSFVLTAAHCLQNIPAALVRVVLGAHNLGNEEPSQQRLSVVRVFSNNYDPEGFHNDILLLQLDRPANLTAQVAVAQLPEQNQQLPHGTPCLAMGWGRLGTTEPLPPILQELNVTVVTFLCRQENLCTFVPRRKAGICFGDSGGPLICDGVLQGVDSFLIRECANRQYPDFFARVSLYVDWIQSVLRSVGGEGSP</sequence>
<keyword evidence="2" id="KW-0645">Protease</keyword>
<keyword evidence="3" id="KW-0732">Signal</keyword>
<keyword evidence="1" id="KW-1015">Disulfide bond</keyword>
<feature type="signal peptide" evidence="3">
    <location>
        <begin position="1"/>
        <end position="27"/>
    </location>
</feature>
<organism evidence="5 6">
    <name type="scientific">Pipistrellus nathusii</name>
    <name type="common">Nathusius' pipistrelle</name>
    <dbReference type="NCBI Taxonomy" id="59473"/>
    <lineage>
        <taxon>Eukaryota</taxon>
        <taxon>Metazoa</taxon>
        <taxon>Chordata</taxon>
        <taxon>Craniata</taxon>
        <taxon>Vertebrata</taxon>
        <taxon>Euteleostomi</taxon>
        <taxon>Mammalia</taxon>
        <taxon>Eutheria</taxon>
        <taxon>Laurasiatheria</taxon>
        <taxon>Chiroptera</taxon>
        <taxon>Yangochiroptera</taxon>
        <taxon>Vespertilionidae</taxon>
        <taxon>Pipistrellus</taxon>
    </lineage>
</organism>
<dbReference type="InterPro" id="IPR018114">
    <property type="entry name" value="TRYPSIN_HIS"/>
</dbReference>
<dbReference type="PROSITE" id="PS50240">
    <property type="entry name" value="TRYPSIN_DOM"/>
    <property type="match status" value="1"/>
</dbReference>
<dbReference type="PANTHER" id="PTHR24257">
    <property type="entry name" value="CHYMOTRYPSIN-LIKE ELASTASE FAMILY MEMBER"/>
    <property type="match status" value="1"/>
</dbReference>
<gene>
    <name evidence="5" type="ORF">MPIPNATIZW_LOCUS14035</name>
</gene>
<evidence type="ECO:0000313" key="5">
    <source>
        <dbReference type="EMBL" id="CAK6445729.1"/>
    </source>
</evidence>
<dbReference type="InterPro" id="IPR001314">
    <property type="entry name" value="Peptidase_S1A"/>
</dbReference>
<accession>A0ABP0A5G9</accession>
<dbReference type="InterPro" id="IPR001254">
    <property type="entry name" value="Trypsin_dom"/>
</dbReference>
<keyword evidence="2" id="KW-0378">Hydrolase</keyword>
<protein>
    <recommendedName>
        <fullName evidence="4">Peptidase S1 domain-containing protein</fullName>
    </recommendedName>
</protein>